<proteinExistence type="predicted"/>
<dbReference type="AlphaFoldDB" id="A0A1A9UKE8"/>
<evidence type="ECO:0000313" key="4">
    <source>
        <dbReference type="Proteomes" id="UP000078200"/>
    </source>
</evidence>
<keyword evidence="4" id="KW-1185">Reference proteome</keyword>
<accession>A0A1A9UKE8</accession>
<dbReference type="EnsemblMetazoa" id="GAUT007536-RA">
    <property type="protein sequence ID" value="GAUT007536-PA"/>
    <property type="gene ID" value="GAUT007536"/>
</dbReference>
<dbReference type="InterPro" id="IPR016188">
    <property type="entry name" value="PurM-like_N"/>
</dbReference>
<dbReference type="Pfam" id="PF00586">
    <property type="entry name" value="AIRS"/>
    <property type="match status" value="1"/>
</dbReference>
<reference evidence="3" key="1">
    <citation type="submission" date="2020-05" db="UniProtKB">
        <authorList>
            <consortium name="EnsemblMetazoa"/>
        </authorList>
    </citation>
    <scope>IDENTIFICATION</scope>
    <source>
        <strain evidence="3">TTRI</strain>
    </source>
</reference>
<dbReference type="Gene3D" id="3.30.1330.10">
    <property type="entry name" value="PurM-like, N-terminal domain"/>
    <property type="match status" value="1"/>
</dbReference>
<feature type="region of interest" description="Disordered" evidence="1">
    <location>
        <begin position="258"/>
        <end position="277"/>
    </location>
</feature>
<sequence>MDTLVLNTHFLEKICPFDLGYKSVSVNLSDLAAMGASPKWLLLSLTTPYINESWISKYSKGLFHNLNKFDVKLIGGDLNKGPLSITINAQGTIPKNNNIKMSRYNAKIKDLIYVTGTLGDSSAGLSILTNNLYVQDKHTIYVCDKTTKDLKYHDHPSIVLDEFVVNSCKVYTVNPIPTLEKNDYNTKIASVMQGEQCKKNYIVIFSRSIISDPLIQENINTHTFMAKCYRDEKEPSLGVNPDNTSCVAERKLSDVAESKGKSNEVSSIKSPRCESSSSPIGVSIEIDISSTDKFEIIVAEIVLSMDILGSIKPVIKSDNRDSPFKIKPYCFKRNHMIPNC</sequence>
<name>A0A1A9UKE8_GLOAU</name>
<evidence type="ECO:0000313" key="3">
    <source>
        <dbReference type="EnsemblMetazoa" id="GAUT007536-PA"/>
    </source>
</evidence>
<evidence type="ECO:0000259" key="2">
    <source>
        <dbReference type="Pfam" id="PF00586"/>
    </source>
</evidence>
<organism evidence="3 4">
    <name type="scientific">Glossina austeni</name>
    <name type="common">Savannah tsetse fly</name>
    <dbReference type="NCBI Taxonomy" id="7395"/>
    <lineage>
        <taxon>Eukaryota</taxon>
        <taxon>Metazoa</taxon>
        <taxon>Ecdysozoa</taxon>
        <taxon>Arthropoda</taxon>
        <taxon>Hexapoda</taxon>
        <taxon>Insecta</taxon>
        <taxon>Pterygota</taxon>
        <taxon>Neoptera</taxon>
        <taxon>Endopterygota</taxon>
        <taxon>Diptera</taxon>
        <taxon>Brachycera</taxon>
        <taxon>Muscomorpha</taxon>
        <taxon>Hippoboscoidea</taxon>
        <taxon>Glossinidae</taxon>
        <taxon>Glossina</taxon>
    </lineage>
</organism>
<dbReference type="GO" id="GO:0009030">
    <property type="term" value="F:thiamine-phosphate kinase activity"/>
    <property type="evidence" value="ECO:0007669"/>
    <property type="project" value="InterPro"/>
</dbReference>
<dbReference type="Proteomes" id="UP000078200">
    <property type="component" value="Unassembled WGS sequence"/>
</dbReference>
<dbReference type="PANTHER" id="PTHR30270:SF0">
    <property type="entry name" value="THIAMINE-MONOPHOSPHATE KINASE"/>
    <property type="match status" value="1"/>
</dbReference>
<feature type="domain" description="PurM-like N-terminal" evidence="2">
    <location>
        <begin position="1"/>
        <end position="89"/>
    </location>
</feature>
<dbReference type="GO" id="GO:0009228">
    <property type="term" value="P:thiamine biosynthetic process"/>
    <property type="evidence" value="ECO:0007669"/>
    <property type="project" value="InterPro"/>
</dbReference>
<dbReference type="SUPFAM" id="SSF55326">
    <property type="entry name" value="PurM N-terminal domain-like"/>
    <property type="match status" value="1"/>
</dbReference>
<protein>
    <recommendedName>
        <fullName evidence="2">PurM-like N-terminal domain-containing protein</fullName>
    </recommendedName>
</protein>
<dbReference type="PANTHER" id="PTHR30270">
    <property type="entry name" value="THIAMINE-MONOPHOSPHATE KINASE"/>
    <property type="match status" value="1"/>
</dbReference>
<feature type="compositionally biased region" description="Polar residues" evidence="1">
    <location>
        <begin position="263"/>
        <end position="277"/>
    </location>
</feature>
<evidence type="ECO:0000256" key="1">
    <source>
        <dbReference type="SAM" id="MobiDB-lite"/>
    </source>
</evidence>
<dbReference type="CDD" id="cd02194">
    <property type="entry name" value="ThiL"/>
    <property type="match status" value="1"/>
</dbReference>
<dbReference type="VEuPathDB" id="VectorBase:GAUT007536"/>
<dbReference type="InterPro" id="IPR036921">
    <property type="entry name" value="PurM-like_N_sf"/>
</dbReference>
<dbReference type="InterPro" id="IPR006283">
    <property type="entry name" value="ThiL-like"/>
</dbReference>
<dbReference type="STRING" id="7395.A0A1A9UKE8"/>